<evidence type="ECO:0000256" key="2">
    <source>
        <dbReference type="ARBA" id="ARBA00022527"/>
    </source>
</evidence>
<evidence type="ECO:0000313" key="13">
    <source>
        <dbReference type="EMBL" id="ANS29928.1"/>
    </source>
</evidence>
<evidence type="ECO:0000256" key="1">
    <source>
        <dbReference type="ARBA" id="ARBA00012513"/>
    </source>
</evidence>
<dbReference type="Gene3D" id="3.30.200.20">
    <property type="entry name" value="Phosphorylase Kinase, domain 1"/>
    <property type="match status" value="1"/>
</dbReference>
<dbReference type="InterPro" id="IPR011009">
    <property type="entry name" value="Kinase-like_dom_sf"/>
</dbReference>
<feature type="domain" description="Protein kinase" evidence="12">
    <location>
        <begin position="11"/>
        <end position="266"/>
    </location>
</feature>
<keyword evidence="11" id="KW-0472">Membrane</keyword>
<evidence type="ECO:0000313" key="14">
    <source>
        <dbReference type="Proteomes" id="UP000186108"/>
    </source>
</evidence>
<reference evidence="13 14" key="1">
    <citation type="submission" date="2014-07" db="EMBL/GenBank/DDBJ databases">
        <authorList>
            <person name="Zhang J.E."/>
            <person name="Yang H."/>
            <person name="Guo J."/>
            <person name="Deng Z."/>
            <person name="Luo H."/>
            <person name="Luo M."/>
            <person name="Zhao B."/>
        </authorList>
    </citation>
    <scope>NUCLEOTIDE SEQUENCE [LARGE SCALE GENOMIC DNA]</scope>
    <source>
        <strain evidence="13 14">1CP</strain>
    </source>
</reference>
<feature type="binding site" evidence="9">
    <location>
        <position position="40"/>
    </location>
    <ligand>
        <name>ATP</name>
        <dbReference type="ChEBI" id="CHEBI:30616"/>
    </ligand>
</feature>
<proteinExistence type="predicted"/>
<keyword evidence="6 9" id="KW-0067">ATP-binding</keyword>
<gene>
    <name evidence="13" type="ORF">R1CP_26400</name>
</gene>
<evidence type="ECO:0000256" key="5">
    <source>
        <dbReference type="ARBA" id="ARBA00022777"/>
    </source>
</evidence>
<dbReference type="PANTHER" id="PTHR43289:SF34">
    <property type="entry name" value="SERINE_THREONINE-PROTEIN KINASE YBDM-RELATED"/>
    <property type="match status" value="1"/>
</dbReference>
<evidence type="ECO:0000256" key="4">
    <source>
        <dbReference type="ARBA" id="ARBA00022741"/>
    </source>
</evidence>
<dbReference type="PROSITE" id="PS00108">
    <property type="entry name" value="PROTEIN_KINASE_ST"/>
    <property type="match status" value="1"/>
</dbReference>
<feature type="compositionally biased region" description="Basic and acidic residues" evidence="10">
    <location>
        <begin position="383"/>
        <end position="395"/>
    </location>
</feature>
<dbReference type="EC" id="2.7.11.1" evidence="1"/>
<sequence>MSVSAVLAGRYELRGVLGRGGMADVHDGWDLRLQRPVAIKVLRPELASVPDTRRRFEAEARLAATLNHPNVVAVHDCGEDAGAAYIVMERLPGRTLADEIAAGPVPDARVRSILADVLAALGAAHGAGILHRDIKPGNVLFTSAGTVKVADFGIAKSAASDHTATGQVLGTVAYLSPDRIMGTPAATSDDLYAVGVVGYEALAGHRPFAGDNILSLARAIIDGATRPLREARPDADPNLADTIERAMARDPQQRYADAQTMRNAVLGASGPHPPPTRAFTPTTSVPQLPSEPRRPRRTGLIVAAIAAVLVAVVVAALAIASQNRDGTVGPGPSTTAVVPAPAPVSVPSSAVEVNPVAPPPPTGAPAPKTGPGNNNGNNGNGNDKPKDKDKEKDGN</sequence>
<feature type="compositionally biased region" description="Low complexity" evidence="10">
    <location>
        <begin position="345"/>
        <end position="355"/>
    </location>
</feature>
<dbReference type="AlphaFoldDB" id="A0A1B1KBH0"/>
<evidence type="ECO:0000256" key="11">
    <source>
        <dbReference type="SAM" id="Phobius"/>
    </source>
</evidence>
<feature type="transmembrane region" description="Helical" evidence="11">
    <location>
        <begin position="300"/>
        <end position="320"/>
    </location>
</feature>
<comment type="catalytic activity">
    <reaction evidence="8">
        <text>L-seryl-[protein] + ATP = O-phospho-L-seryl-[protein] + ADP + H(+)</text>
        <dbReference type="Rhea" id="RHEA:17989"/>
        <dbReference type="Rhea" id="RHEA-COMP:9863"/>
        <dbReference type="Rhea" id="RHEA-COMP:11604"/>
        <dbReference type="ChEBI" id="CHEBI:15378"/>
        <dbReference type="ChEBI" id="CHEBI:29999"/>
        <dbReference type="ChEBI" id="CHEBI:30616"/>
        <dbReference type="ChEBI" id="CHEBI:83421"/>
        <dbReference type="ChEBI" id="CHEBI:456216"/>
        <dbReference type="EC" id="2.7.11.1"/>
    </reaction>
</comment>
<evidence type="ECO:0000256" key="8">
    <source>
        <dbReference type="ARBA" id="ARBA00048679"/>
    </source>
</evidence>
<keyword evidence="11" id="KW-0812">Transmembrane</keyword>
<dbReference type="GO" id="GO:0004674">
    <property type="term" value="F:protein serine/threonine kinase activity"/>
    <property type="evidence" value="ECO:0007669"/>
    <property type="project" value="UniProtKB-KW"/>
</dbReference>
<keyword evidence="5 13" id="KW-0418">Kinase</keyword>
<dbReference type="SUPFAM" id="SSF56112">
    <property type="entry name" value="Protein kinase-like (PK-like)"/>
    <property type="match status" value="1"/>
</dbReference>
<organism evidence="13 14">
    <name type="scientific">Rhodococcus opacus</name>
    <name type="common">Nocardia opaca</name>
    <dbReference type="NCBI Taxonomy" id="37919"/>
    <lineage>
        <taxon>Bacteria</taxon>
        <taxon>Bacillati</taxon>
        <taxon>Actinomycetota</taxon>
        <taxon>Actinomycetes</taxon>
        <taxon>Mycobacteriales</taxon>
        <taxon>Nocardiaceae</taxon>
        <taxon>Rhodococcus</taxon>
    </lineage>
</organism>
<keyword evidence="11" id="KW-1133">Transmembrane helix</keyword>
<accession>A0A1B1KBH0</accession>
<dbReference type="CDD" id="cd14014">
    <property type="entry name" value="STKc_PknB_like"/>
    <property type="match status" value="1"/>
</dbReference>
<dbReference type="InterPro" id="IPR017441">
    <property type="entry name" value="Protein_kinase_ATP_BS"/>
</dbReference>
<dbReference type="InterPro" id="IPR000719">
    <property type="entry name" value="Prot_kinase_dom"/>
</dbReference>
<dbReference type="FunFam" id="3.30.200.20:FF:000035">
    <property type="entry name" value="Serine/threonine protein kinase Stk1"/>
    <property type="match status" value="1"/>
</dbReference>
<dbReference type="Proteomes" id="UP000186108">
    <property type="component" value="Chromosome"/>
</dbReference>
<evidence type="ECO:0000259" key="12">
    <source>
        <dbReference type="PROSITE" id="PS50011"/>
    </source>
</evidence>
<evidence type="ECO:0000256" key="3">
    <source>
        <dbReference type="ARBA" id="ARBA00022679"/>
    </source>
</evidence>
<comment type="catalytic activity">
    <reaction evidence="7">
        <text>L-threonyl-[protein] + ATP = O-phospho-L-threonyl-[protein] + ADP + H(+)</text>
        <dbReference type="Rhea" id="RHEA:46608"/>
        <dbReference type="Rhea" id="RHEA-COMP:11060"/>
        <dbReference type="Rhea" id="RHEA-COMP:11605"/>
        <dbReference type="ChEBI" id="CHEBI:15378"/>
        <dbReference type="ChEBI" id="CHEBI:30013"/>
        <dbReference type="ChEBI" id="CHEBI:30616"/>
        <dbReference type="ChEBI" id="CHEBI:61977"/>
        <dbReference type="ChEBI" id="CHEBI:456216"/>
        <dbReference type="EC" id="2.7.11.1"/>
    </reaction>
</comment>
<dbReference type="PANTHER" id="PTHR43289">
    <property type="entry name" value="MITOGEN-ACTIVATED PROTEIN KINASE KINASE KINASE 20-RELATED"/>
    <property type="match status" value="1"/>
</dbReference>
<protein>
    <recommendedName>
        <fullName evidence="1">non-specific serine/threonine protein kinase</fullName>
        <ecNumber evidence="1">2.7.11.1</ecNumber>
    </recommendedName>
</protein>
<name>A0A1B1KBH0_RHOOP</name>
<dbReference type="Pfam" id="PF00069">
    <property type="entry name" value="Pkinase"/>
    <property type="match status" value="1"/>
</dbReference>
<dbReference type="GO" id="GO:0005524">
    <property type="term" value="F:ATP binding"/>
    <property type="evidence" value="ECO:0007669"/>
    <property type="project" value="UniProtKB-UniRule"/>
</dbReference>
<dbReference type="EMBL" id="CP009111">
    <property type="protein sequence ID" value="ANS29928.1"/>
    <property type="molecule type" value="Genomic_DNA"/>
</dbReference>
<keyword evidence="2 13" id="KW-0723">Serine/threonine-protein kinase</keyword>
<dbReference type="Gene3D" id="1.10.510.10">
    <property type="entry name" value="Transferase(Phosphotransferase) domain 1"/>
    <property type="match status" value="1"/>
</dbReference>
<dbReference type="SMART" id="SM00220">
    <property type="entry name" value="S_TKc"/>
    <property type="match status" value="1"/>
</dbReference>
<evidence type="ECO:0000256" key="7">
    <source>
        <dbReference type="ARBA" id="ARBA00047899"/>
    </source>
</evidence>
<feature type="compositionally biased region" description="Low complexity" evidence="10">
    <location>
        <begin position="365"/>
        <end position="381"/>
    </location>
</feature>
<dbReference type="PROSITE" id="PS00107">
    <property type="entry name" value="PROTEIN_KINASE_ATP"/>
    <property type="match status" value="1"/>
</dbReference>
<evidence type="ECO:0000256" key="10">
    <source>
        <dbReference type="SAM" id="MobiDB-lite"/>
    </source>
</evidence>
<dbReference type="InterPro" id="IPR008271">
    <property type="entry name" value="Ser/Thr_kinase_AS"/>
</dbReference>
<keyword evidence="3" id="KW-0808">Transferase</keyword>
<keyword evidence="4 9" id="KW-0547">Nucleotide-binding</keyword>
<dbReference type="RefSeq" id="WP_065491912.1">
    <property type="nucleotide sequence ID" value="NZ_CP009111.1"/>
</dbReference>
<evidence type="ECO:0000256" key="6">
    <source>
        <dbReference type="ARBA" id="ARBA00022840"/>
    </source>
</evidence>
<feature type="region of interest" description="Disordered" evidence="10">
    <location>
        <begin position="268"/>
        <end position="294"/>
    </location>
</feature>
<dbReference type="PATRIC" id="fig|37919.13.peg.5535"/>
<dbReference type="PROSITE" id="PS50011">
    <property type="entry name" value="PROTEIN_KINASE_DOM"/>
    <property type="match status" value="1"/>
</dbReference>
<evidence type="ECO:0000256" key="9">
    <source>
        <dbReference type="PROSITE-ProRule" id="PRU10141"/>
    </source>
</evidence>
<feature type="region of interest" description="Disordered" evidence="10">
    <location>
        <begin position="345"/>
        <end position="395"/>
    </location>
</feature>